<dbReference type="InterPro" id="IPR012337">
    <property type="entry name" value="RNaseH-like_sf"/>
</dbReference>
<keyword evidence="8" id="KW-1185">Reference proteome</keyword>
<dbReference type="Gene3D" id="3.90.350.10">
    <property type="entry name" value="Transposase Inhibitor Protein From Tn5, Chain A, domain 1"/>
    <property type="match status" value="1"/>
</dbReference>
<proteinExistence type="inferred from homology"/>
<dbReference type="SUPFAM" id="SSF53098">
    <property type="entry name" value="Ribonuclease H-like"/>
    <property type="match status" value="1"/>
</dbReference>
<keyword evidence="3" id="KW-0238">DNA-binding</keyword>
<keyword evidence="2" id="KW-0815">Transposition</keyword>
<protein>
    <submittedName>
        <fullName evidence="7">IS4 family transposase</fullName>
    </submittedName>
</protein>
<evidence type="ECO:0000259" key="5">
    <source>
        <dbReference type="Pfam" id="PF01609"/>
    </source>
</evidence>
<evidence type="ECO:0000256" key="2">
    <source>
        <dbReference type="ARBA" id="ARBA00022578"/>
    </source>
</evidence>
<dbReference type="PANTHER" id="PTHR33258">
    <property type="entry name" value="TRANSPOSASE INSL FOR INSERTION SEQUENCE ELEMENT IS186A-RELATED"/>
    <property type="match status" value="1"/>
</dbReference>
<evidence type="ECO:0000256" key="4">
    <source>
        <dbReference type="ARBA" id="ARBA00023172"/>
    </source>
</evidence>
<keyword evidence="4" id="KW-0233">DNA recombination</keyword>
<dbReference type="Pfam" id="PF01609">
    <property type="entry name" value="DDE_Tnp_1"/>
    <property type="match status" value="1"/>
</dbReference>
<dbReference type="Pfam" id="PF14294">
    <property type="entry name" value="DUF4372"/>
    <property type="match status" value="1"/>
</dbReference>
<gene>
    <name evidence="7" type="ORF">LC087_18005</name>
</gene>
<dbReference type="InterPro" id="IPR047952">
    <property type="entry name" value="Transpos_IS4"/>
</dbReference>
<dbReference type="Proteomes" id="UP001197974">
    <property type="component" value="Chromosome"/>
</dbReference>
<evidence type="ECO:0000313" key="8">
    <source>
        <dbReference type="Proteomes" id="UP001197974"/>
    </source>
</evidence>
<reference evidence="7 8" key="1">
    <citation type="submission" date="2023-06" db="EMBL/GenBank/DDBJ databases">
        <title>Five Gram-positive bacteria isolated from mangrove sediments in Shenzhen, Guangdong, China.</title>
        <authorList>
            <person name="Yu S."/>
            <person name="Zheng W."/>
            <person name="Huang Y."/>
        </authorList>
    </citation>
    <scope>NUCLEOTIDE SEQUENCE [LARGE SCALE GENOMIC DNA]</scope>
    <source>
        <strain evidence="7 8">SaN35-3</strain>
    </source>
</reference>
<dbReference type="InterPro" id="IPR002559">
    <property type="entry name" value="Transposase_11"/>
</dbReference>
<organism evidence="7 8">
    <name type="scientific">Bacillus carboniphilus</name>
    <dbReference type="NCBI Taxonomy" id="86663"/>
    <lineage>
        <taxon>Bacteria</taxon>
        <taxon>Bacillati</taxon>
        <taxon>Bacillota</taxon>
        <taxon>Bacilli</taxon>
        <taxon>Bacillales</taxon>
        <taxon>Bacillaceae</taxon>
        <taxon>Bacillus</taxon>
    </lineage>
</organism>
<feature type="domain" description="Transposase IS4-like" evidence="5">
    <location>
        <begin position="126"/>
        <end position="335"/>
    </location>
</feature>
<evidence type="ECO:0000256" key="3">
    <source>
        <dbReference type="ARBA" id="ARBA00023125"/>
    </source>
</evidence>
<dbReference type="RefSeq" id="WP_306019763.1">
    <property type="nucleotide sequence ID" value="NZ_CP129013.1"/>
</dbReference>
<sequence length="419" mass="49446">MDNCSTHPTLNKLLEFLDEDTFKKITNVHNLDKYIKKLTTYCLFQISIVAHIREIESLTHVSLYLEDEKQLQEMIKLDSISTSQLSRRLKAIPSSVFEKVFRHLLMKIHSRLKNKPIIREISRLHVIDSSTMTMSLSQYPWATFRKTKAGIKLHLKVVVTKEMTIPDEVVLSPANHSDRSKMDSLVELDPDCLYLFDRGYMDYKQLDHYCFKDIRFITRLKKNAKIEYLNEQVPDPENLIFQDAEVYLGGEQTGTKMMHTVRLIKTKDREGNEVILITSCFDLTAKEIGDLYRYRWKIETFFKWMKQHLNITSFYGKSPNAVYNQIWIALITYCLEVLLKLSLNDDGSLLTFKRRLETLLYQPFHTFVKALFKEKTRTSIGRRKQNWEVEYRMLEQQVLRGEVDFLDEPTGEPLFVHFS</sequence>
<comment type="similarity">
    <text evidence="1">Belongs to the transposase 11 family.</text>
</comment>
<dbReference type="EMBL" id="CP129013">
    <property type="protein sequence ID" value="WLR42554.1"/>
    <property type="molecule type" value="Genomic_DNA"/>
</dbReference>
<dbReference type="InterPro" id="IPR025399">
    <property type="entry name" value="DUF4372"/>
</dbReference>
<evidence type="ECO:0000313" key="7">
    <source>
        <dbReference type="EMBL" id="WLR42554.1"/>
    </source>
</evidence>
<dbReference type="NCBIfam" id="NF033592">
    <property type="entry name" value="transpos_IS4_1"/>
    <property type="match status" value="1"/>
</dbReference>
<evidence type="ECO:0000256" key="1">
    <source>
        <dbReference type="ARBA" id="ARBA00010075"/>
    </source>
</evidence>
<dbReference type="PANTHER" id="PTHR33258:SF1">
    <property type="entry name" value="TRANSPOSASE INSL FOR INSERTION SEQUENCE ELEMENT IS186A-RELATED"/>
    <property type="match status" value="1"/>
</dbReference>
<accession>A0ABY9JUU5</accession>
<name>A0ABY9JUU5_9BACI</name>
<feature type="domain" description="DUF4372" evidence="6">
    <location>
        <begin position="7"/>
        <end position="66"/>
    </location>
</feature>
<evidence type="ECO:0000259" key="6">
    <source>
        <dbReference type="Pfam" id="PF14294"/>
    </source>
</evidence>